<feature type="compositionally biased region" description="Low complexity" evidence="1">
    <location>
        <begin position="869"/>
        <end position="890"/>
    </location>
</feature>
<dbReference type="Proteomes" id="UP000193560">
    <property type="component" value="Unassembled WGS sequence"/>
</dbReference>
<feature type="compositionally biased region" description="Low complexity" evidence="1">
    <location>
        <begin position="156"/>
        <end position="169"/>
    </location>
</feature>
<dbReference type="InterPro" id="IPR005113">
    <property type="entry name" value="uDENN_dom"/>
</dbReference>
<feature type="compositionally biased region" description="Polar residues" evidence="1">
    <location>
        <begin position="796"/>
        <end position="812"/>
    </location>
</feature>
<dbReference type="SMART" id="SM00800">
    <property type="entry name" value="uDENN"/>
    <property type="match status" value="1"/>
</dbReference>
<dbReference type="InterPro" id="IPR037516">
    <property type="entry name" value="Tripartite_DENN"/>
</dbReference>
<organism evidence="3 4">
    <name type="scientific">Absidia repens</name>
    <dbReference type="NCBI Taxonomy" id="90262"/>
    <lineage>
        <taxon>Eukaryota</taxon>
        <taxon>Fungi</taxon>
        <taxon>Fungi incertae sedis</taxon>
        <taxon>Mucoromycota</taxon>
        <taxon>Mucoromycotina</taxon>
        <taxon>Mucoromycetes</taxon>
        <taxon>Mucorales</taxon>
        <taxon>Cunninghamellaceae</taxon>
        <taxon>Absidia</taxon>
    </lineage>
</organism>
<feature type="compositionally biased region" description="Low complexity" evidence="1">
    <location>
        <begin position="760"/>
        <end position="795"/>
    </location>
</feature>
<dbReference type="InterPro" id="IPR051696">
    <property type="entry name" value="DENN_Domain_GEFs"/>
</dbReference>
<dbReference type="Gene3D" id="6.10.140.1000">
    <property type="match status" value="1"/>
</dbReference>
<dbReference type="Pfam" id="PF02141">
    <property type="entry name" value="DENN"/>
    <property type="match status" value="1"/>
</dbReference>
<accession>A0A1X2IHD3</accession>
<comment type="caution">
    <text evidence="3">The sequence shown here is derived from an EMBL/GenBank/DDBJ whole genome shotgun (WGS) entry which is preliminary data.</text>
</comment>
<feature type="region of interest" description="Disordered" evidence="1">
    <location>
        <begin position="54"/>
        <end position="126"/>
    </location>
</feature>
<dbReference type="PROSITE" id="PS50211">
    <property type="entry name" value="DENN"/>
    <property type="match status" value="1"/>
</dbReference>
<feature type="compositionally biased region" description="Polar residues" evidence="1">
    <location>
        <begin position="218"/>
        <end position="232"/>
    </location>
</feature>
<feature type="compositionally biased region" description="Polar residues" evidence="1">
    <location>
        <begin position="686"/>
        <end position="701"/>
    </location>
</feature>
<feature type="region of interest" description="Disordered" evidence="1">
    <location>
        <begin position="866"/>
        <end position="904"/>
    </location>
</feature>
<dbReference type="InterPro" id="IPR001194">
    <property type="entry name" value="cDENN_dom"/>
</dbReference>
<dbReference type="Gene3D" id="3.40.50.11500">
    <property type="match status" value="1"/>
</dbReference>
<feature type="region of interest" description="Disordered" evidence="1">
    <location>
        <begin position="754"/>
        <end position="814"/>
    </location>
</feature>
<protein>
    <submittedName>
        <fullName evidence="3">AEX-3 domain-domain-containing protein</fullName>
    </submittedName>
</protein>
<dbReference type="SMART" id="SM00799">
    <property type="entry name" value="DENN"/>
    <property type="match status" value="1"/>
</dbReference>
<dbReference type="InterPro" id="IPR005112">
    <property type="entry name" value="dDENN_dom"/>
</dbReference>
<dbReference type="Gene3D" id="3.30.450.200">
    <property type="match status" value="1"/>
</dbReference>
<dbReference type="EMBL" id="MCGE01000012">
    <property type="protein sequence ID" value="ORZ15755.1"/>
    <property type="molecule type" value="Genomic_DNA"/>
</dbReference>
<dbReference type="PANTHER" id="PTHR12296">
    <property type="entry name" value="DENN DOMAIN-CONTAINING PROTEIN 4"/>
    <property type="match status" value="1"/>
</dbReference>
<dbReference type="InterPro" id="IPR043153">
    <property type="entry name" value="DENN_C"/>
</dbReference>
<feature type="compositionally biased region" description="Basic residues" evidence="1">
    <location>
        <begin position="207"/>
        <end position="217"/>
    </location>
</feature>
<dbReference type="SMART" id="SM00801">
    <property type="entry name" value="dDENN"/>
    <property type="match status" value="1"/>
</dbReference>
<feature type="compositionally biased region" description="Polar residues" evidence="1">
    <location>
        <begin position="54"/>
        <end position="66"/>
    </location>
</feature>
<feature type="compositionally biased region" description="Polar residues" evidence="1">
    <location>
        <begin position="77"/>
        <end position="93"/>
    </location>
</feature>
<dbReference type="PANTHER" id="PTHR12296:SF21">
    <property type="entry name" value="DENN DOMAIN-CONTAINING PROTEIN 3"/>
    <property type="match status" value="1"/>
</dbReference>
<dbReference type="Pfam" id="PF03455">
    <property type="entry name" value="dDENN"/>
    <property type="match status" value="1"/>
</dbReference>
<dbReference type="AlphaFoldDB" id="A0A1X2IHD3"/>
<evidence type="ECO:0000313" key="4">
    <source>
        <dbReference type="Proteomes" id="UP000193560"/>
    </source>
</evidence>
<dbReference type="Pfam" id="PF03456">
    <property type="entry name" value="uDENN"/>
    <property type="match status" value="1"/>
</dbReference>
<dbReference type="GO" id="GO:0031410">
    <property type="term" value="C:cytoplasmic vesicle"/>
    <property type="evidence" value="ECO:0007669"/>
    <property type="project" value="TreeGrafter"/>
</dbReference>
<gene>
    <name evidence="3" type="ORF">BCR42DRAFT_415839</name>
</gene>
<proteinExistence type="predicted"/>
<feature type="region of interest" description="Disordered" evidence="1">
    <location>
        <begin position="152"/>
        <end position="232"/>
    </location>
</feature>
<dbReference type="GO" id="GO:0032483">
    <property type="term" value="P:regulation of Rab protein signal transduction"/>
    <property type="evidence" value="ECO:0007669"/>
    <property type="project" value="TreeGrafter"/>
</dbReference>
<feature type="region of interest" description="Disordered" evidence="1">
    <location>
        <begin position="684"/>
        <end position="704"/>
    </location>
</feature>
<sequence length="1143" mass="128057">MSPTSTQSTVADYFFVTGLREIDLFSAYDKAKKGLVDETDATYYNNMENCAASTTHSSTELNSTEAEVSPLPPPETIHTSTITKPSSQIASTNGGLGRKRGQSLPVLPTTSDTRKTTSINNTTGNSLNGVMDHVQAVIDHFDKERDFARGSVISISATPSSRGTTSTSGERSRRASVNTGYINGSKRTSLHDTSWQRVKDSITSSVKRTHTQRRQRQYSKSNSTSDTSIMQQSQEPIVQLPNPLDDEKPTTPHLLDVKYPPTVLMRYPSQDSSIPFPSYLSMFSFPHDVSLHYGDEPPPEKMHSFAMTDDTGSTRYGTCCVFYEPLLDNLVDSVDDALKQWIDNNMTTSTVEYGKHLQEKIEHEQNQLEQCISTLVSETNQSSSLVDMEWRNELEEQIRMSRESLALYNELLEPVKLAVCTSKQIWVPKSVGVLGRMPWLDLYGDWIKILLDSVVGVRGKKNKDFSVDIGSAVANLIHEVPVPPPGRFEIGLNINNRSLYISRPAMNEVPLLKNFSLYPLFRALSPHLILAVLETLLAEGKVIFLSQYCGMLSLACESFRYLLFPFYWQFVFIPLLPERLLNCLQAPVPYIIGFQGDLNDIDEFSPDDACIVNLDSNTIHQTPRVPMLPERQRRKLQSSIEMHCPLHNHCRVPYGVPLSVQMAFPNGRLLLSCNRSKLQDVFETPASRNRVSESSDNSSIWSGPKIGWQLPRSSAIWNDSASTRSSNESVLSQTIGTPDFSQQAIPQLPSFTKLAINPQTSPSSSTSLRSSNTNTSHVSSTQANTSNNQTQQRSSMPTTPKLSQSQSTSQNGVMDHGATALYRTQNRMSEPPLPRVSTPIEDGMLPVEGGVMSKPKAAFQHTVEQPRISLSPSYSPSLPSTASTTTTSSTGMRFDSNGNDQYYQHQGGLRETSRHIKHIEGHIMVTLFSQELPSFQGYRCLCGKHVDQGAPIQELYKICQECHLVTHDSCADQILHPCLPACFDETKIQDSLLRMFASLLCGYRSGFMNSMEHPMTAKSAILQQNKNDASHHPQQTMYFSKDAFLKHSDKDTRAYLSTMAGSQMFTQFITDRLNKSKNDPEILMFDEFIKLKRNRSKLKFVKEETPFLNDDSYRVSQVIWSTPPENQRGRIYDRFPVDPSTIF</sequence>
<feature type="domain" description="UDENN" evidence="2">
    <location>
        <begin position="245"/>
        <end position="1080"/>
    </location>
</feature>
<evidence type="ECO:0000256" key="1">
    <source>
        <dbReference type="SAM" id="MobiDB-lite"/>
    </source>
</evidence>
<feature type="compositionally biased region" description="Polar residues" evidence="1">
    <location>
        <begin position="108"/>
        <end position="126"/>
    </location>
</feature>
<evidence type="ECO:0000313" key="3">
    <source>
        <dbReference type="EMBL" id="ORZ15755.1"/>
    </source>
</evidence>
<name>A0A1X2IHD3_9FUNG</name>
<dbReference type="OrthoDB" id="6019893at2759"/>
<reference evidence="3 4" key="1">
    <citation type="submission" date="2016-07" db="EMBL/GenBank/DDBJ databases">
        <title>Pervasive Adenine N6-methylation of Active Genes in Fungi.</title>
        <authorList>
            <consortium name="DOE Joint Genome Institute"/>
            <person name="Mondo S.J."/>
            <person name="Dannebaum R.O."/>
            <person name="Kuo R.C."/>
            <person name="Labutti K."/>
            <person name="Haridas S."/>
            <person name="Kuo A."/>
            <person name="Salamov A."/>
            <person name="Ahrendt S.R."/>
            <person name="Lipzen A."/>
            <person name="Sullivan W."/>
            <person name="Andreopoulos W.B."/>
            <person name="Clum A."/>
            <person name="Lindquist E."/>
            <person name="Daum C."/>
            <person name="Ramamoorthy G.K."/>
            <person name="Gryganskyi A."/>
            <person name="Culley D."/>
            <person name="Magnuson J.K."/>
            <person name="James T.Y."/>
            <person name="O'Malley M.A."/>
            <person name="Stajich J.E."/>
            <person name="Spatafora J.W."/>
            <person name="Visel A."/>
            <person name="Grigoriev I.V."/>
        </authorList>
    </citation>
    <scope>NUCLEOTIDE SEQUENCE [LARGE SCALE GENOMIC DNA]</scope>
    <source>
        <strain evidence="3 4">NRRL 1336</strain>
    </source>
</reference>
<keyword evidence="4" id="KW-1185">Reference proteome</keyword>
<feature type="compositionally biased region" description="Polar residues" evidence="1">
    <location>
        <begin position="177"/>
        <end position="206"/>
    </location>
</feature>
<evidence type="ECO:0000259" key="2">
    <source>
        <dbReference type="PROSITE" id="PS50211"/>
    </source>
</evidence>